<evidence type="ECO:0000256" key="3">
    <source>
        <dbReference type="ARBA" id="ARBA00023157"/>
    </source>
</evidence>
<evidence type="ECO:0000256" key="7">
    <source>
        <dbReference type="RuleBase" id="RU003654"/>
    </source>
</evidence>
<dbReference type="PRINTS" id="PR00389">
    <property type="entry name" value="PHPHLIPASEA2"/>
</dbReference>
<reference evidence="11" key="1">
    <citation type="submission" date="2025-08" db="UniProtKB">
        <authorList>
            <consortium name="RefSeq"/>
        </authorList>
    </citation>
    <scope>IDENTIFICATION</scope>
    <source>
        <tissue evidence="11">Tentacle</tissue>
    </source>
</reference>
<dbReference type="AlphaFoldDB" id="A0A6P8HAN5"/>
<dbReference type="InterPro" id="IPR036444">
    <property type="entry name" value="PLipase_A2_dom_sf"/>
</dbReference>
<dbReference type="PANTHER" id="PTHR11716:SF51">
    <property type="entry name" value="PHOSPHOLIPASE A2"/>
    <property type="match status" value="1"/>
</dbReference>
<keyword evidence="2 8" id="KW-0964">Secreted</keyword>
<evidence type="ECO:0000256" key="4">
    <source>
        <dbReference type="PIRSR" id="PIRSR601211-1"/>
    </source>
</evidence>
<feature type="domain" description="Phospholipase A2-like central" evidence="9">
    <location>
        <begin position="38"/>
        <end position="163"/>
    </location>
</feature>
<evidence type="ECO:0000256" key="6">
    <source>
        <dbReference type="PIRSR" id="PIRSR601211-3"/>
    </source>
</evidence>
<keyword evidence="10" id="KW-1185">Reference proteome</keyword>
<accession>A0A6P8HAN5</accession>
<feature type="chain" id="PRO_5028513283" description="Phospholipase A2" evidence="8">
    <location>
        <begin position="23"/>
        <end position="164"/>
    </location>
</feature>
<dbReference type="GO" id="GO:0005576">
    <property type="term" value="C:extracellular region"/>
    <property type="evidence" value="ECO:0007669"/>
    <property type="project" value="UniProtKB-SubCell"/>
</dbReference>
<evidence type="ECO:0000259" key="9">
    <source>
        <dbReference type="SMART" id="SM00085"/>
    </source>
</evidence>
<dbReference type="SMART" id="SM00085">
    <property type="entry name" value="PA2c"/>
    <property type="match status" value="1"/>
</dbReference>
<evidence type="ECO:0000256" key="2">
    <source>
        <dbReference type="ARBA" id="ARBA00022525"/>
    </source>
</evidence>
<feature type="binding site" evidence="5">
    <location>
        <position position="84"/>
    </location>
    <ligand>
        <name>Ca(2+)</name>
        <dbReference type="ChEBI" id="CHEBI:29108"/>
    </ligand>
</feature>
<protein>
    <recommendedName>
        <fullName evidence="8">Phospholipase A2</fullName>
        <ecNumber evidence="8">3.1.1.4</ecNumber>
    </recommendedName>
</protein>
<comment type="similarity">
    <text evidence="7">Belongs to the phospholipase A2 family.</text>
</comment>
<dbReference type="InterPro" id="IPR033112">
    <property type="entry name" value="PLA2_Asp_AS"/>
</dbReference>
<proteinExistence type="inferred from homology"/>
<keyword evidence="8" id="KW-0443">Lipid metabolism</keyword>
<dbReference type="GO" id="GO:0050482">
    <property type="term" value="P:arachidonate secretion"/>
    <property type="evidence" value="ECO:0007669"/>
    <property type="project" value="InterPro"/>
</dbReference>
<keyword evidence="5" id="KW-0479">Metal-binding</keyword>
<feature type="active site" evidence="4">
    <location>
        <position position="140"/>
    </location>
</feature>
<dbReference type="GO" id="GO:0006644">
    <property type="term" value="P:phospholipid metabolic process"/>
    <property type="evidence" value="ECO:0007669"/>
    <property type="project" value="InterPro"/>
</dbReference>
<dbReference type="CDD" id="cd00125">
    <property type="entry name" value="PLA2c"/>
    <property type="match status" value="1"/>
</dbReference>
<dbReference type="GO" id="GO:0047498">
    <property type="term" value="F:calcium-dependent phospholipase A2 activity"/>
    <property type="evidence" value="ECO:0007669"/>
    <property type="project" value="TreeGrafter"/>
</dbReference>
<comment type="cofactor">
    <cofactor evidence="5">
        <name>Ca(2+)</name>
        <dbReference type="ChEBI" id="CHEBI:29108"/>
    </cofactor>
    <text evidence="5">Binds 1 Ca(2+) ion per subunit.</text>
</comment>
<keyword evidence="8" id="KW-0378">Hydrolase</keyword>
<name>A0A6P8HAN5_ACTTE</name>
<dbReference type="InParanoid" id="A0A6P8HAN5"/>
<dbReference type="Gene3D" id="1.20.90.10">
    <property type="entry name" value="Phospholipase A2 domain"/>
    <property type="match status" value="1"/>
</dbReference>
<dbReference type="OrthoDB" id="5965128at2759"/>
<feature type="disulfide bond" evidence="6">
    <location>
        <begin position="118"/>
        <end position="137"/>
    </location>
</feature>
<dbReference type="InterPro" id="IPR033113">
    <property type="entry name" value="PLA2_histidine"/>
</dbReference>
<organism evidence="10 11">
    <name type="scientific">Actinia tenebrosa</name>
    <name type="common">Australian red waratah sea anemone</name>
    <dbReference type="NCBI Taxonomy" id="6105"/>
    <lineage>
        <taxon>Eukaryota</taxon>
        <taxon>Metazoa</taxon>
        <taxon>Cnidaria</taxon>
        <taxon>Anthozoa</taxon>
        <taxon>Hexacorallia</taxon>
        <taxon>Actiniaria</taxon>
        <taxon>Actiniidae</taxon>
        <taxon>Actinia</taxon>
    </lineage>
</organism>
<dbReference type="EC" id="3.1.1.4" evidence="8"/>
<dbReference type="PANTHER" id="PTHR11716">
    <property type="entry name" value="PHOSPHOLIPASE A2 FAMILY MEMBER"/>
    <property type="match status" value="1"/>
</dbReference>
<evidence type="ECO:0000256" key="8">
    <source>
        <dbReference type="RuleBase" id="RU361236"/>
    </source>
</evidence>
<dbReference type="InterPro" id="IPR001211">
    <property type="entry name" value="PLA2"/>
</dbReference>
<sequence length="164" mass="19244">MAVNRELLLLVFIMTVFVAVFSQPFENKLKEKARQRRSVLQYKTMLECATKRSGWLYEGYGCWCAFHGKGKPVDDTDRCCKAHDECYSKIKESKLCEWPHDYSVYYLEYKKPKQCMECSPADEYASEEEANCKVELCKCDVQAVKCLQKASFNRKFVQYDRSKC</sequence>
<evidence type="ECO:0000313" key="11">
    <source>
        <dbReference type="RefSeq" id="XP_031552198.1"/>
    </source>
</evidence>
<feature type="disulfide bond" evidence="6">
    <location>
        <begin position="96"/>
        <end position="132"/>
    </location>
</feature>
<dbReference type="Pfam" id="PF00068">
    <property type="entry name" value="Phospholip_A2_1"/>
    <property type="match status" value="1"/>
</dbReference>
<dbReference type="Proteomes" id="UP000515163">
    <property type="component" value="Unplaced"/>
</dbReference>
<evidence type="ECO:0000313" key="10">
    <source>
        <dbReference type="Proteomes" id="UP000515163"/>
    </source>
</evidence>
<comment type="catalytic activity">
    <reaction evidence="8">
        <text>a 1,2-diacyl-sn-glycero-3-phosphocholine + H2O = a 1-acyl-sn-glycero-3-phosphocholine + a fatty acid + H(+)</text>
        <dbReference type="Rhea" id="RHEA:15801"/>
        <dbReference type="ChEBI" id="CHEBI:15377"/>
        <dbReference type="ChEBI" id="CHEBI:15378"/>
        <dbReference type="ChEBI" id="CHEBI:28868"/>
        <dbReference type="ChEBI" id="CHEBI:57643"/>
        <dbReference type="ChEBI" id="CHEBI:58168"/>
        <dbReference type="EC" id="3.1.1.4"/>
    </reaction>
</comment>
<feature type="disulfide bond" evidence="6">
    <location>
        <begin position="86"/>
        <end position="139"/>
    </location>
</feature>
<feature type="disulfide bond" evidence="6">
    <location>
        <begin position="79"/>
        <end position="146"/>
    </location>
</feature>
<feature type="signal peptide" evidence="8">
    <location>
        <begin position="1"/>
        <end position="22"/>
    </location>
</feature>
<dbReference type="PROSITE" id="PS00118">
    <property type="entry name" value="PA2_HIS"/>
    <property type="match status" value="1"/>
</dbReference>
<dbReference type="InterPro" id="IPR016090">
    <property type="entry name" value="PLA2-like_dom"/>
</dbReference>
<evidence type="ECO:0000256" key="1">
    <source>
        <dbReference type="ARBA" id="ARBA00004613"/>
    </source>
</evidence>
<dbReference type="GeneID" id="116289421"/>
<dbReference type="GO" id="GO:0005543">
    <property type="term" value="F:phospholipid binding"/>
    <property type="evidence" value="ECO:0007669"/>
    <property type="project" value="TreeGrafter"/>
</dbReference>
<dbReference type="GO" id="GO:0005509">
    <property type="term" value="F:calcium ion binding"/>
    <property type="evidence" value="ECO:0007669"/>
    <property type="project" value="InterPro"/>
</dbReference>
<feature type="disulfide bond" evidence="6">
    <location>
        <begin position="64"/>
        <end position="80"/>
    </location>
</feature>
<dbReference type="KEGG" id="aten:116289421"/>
<feature type="active site" evidence="4">
    <location>
        <position position="83"/>
    </location>
</feature>
<comment type="subcellular location">
    <subcellularLocation>
        <location evidence="1 8">Secreted</location>
    </subcellularLocation>
</comment>
<dbReference type="PROSITE" id="PS00119">
    <property type="entry name" value="PA2_ASP"/>
    <property type="match status" value="1"/>
</dbReference>
<evidence type="ECO:0000256" key="5">
    <source>
        <dbReference type="PIRSR" id="PIRSR601211-2"/>
    </source>
</evidence>
<dbReference type="RefSeq" id="XP_031552198.1">
    <property type="nucleotide sequence ID" value="XM_031696338.1"/>
</dbReference>
<gene>
    <name evidence="11" type="primary">LOC116289421</name>
</gene>
<keyword evidence="8" id="KW-0732">Signal</keyword>
<keyword evidence="5 8" id="KW-0106">Calcium</keyword>
<dbReference type="SUPFAM" id="SSF48619">
    <property type="entry name" value="Phospholipase A2, PLA2"/>
    <property type="match status" value="1"/>
</dbReference>
<keyword evidence="3 6" id="KW-1015">Disulfide bond</keyword>
<dbReference type="GO" id="GO:0016042">
    <property type="term" value="P:lipid catabolic process"/>
    <property type="evidence" value="ECO:0007669"/>
    <property type="project" value="InterPro"/>
</dbReference>